<protein>
    <submittedName>
        <fullName evidence="2">Uncharacterized protein</fullName>
    </submittedName>
</protein>
<dbReference type="Proteomes" id="UP000638188">
    <property type="component" value="Unassembled WGS sequence"/>
</dbReference>
<feature type="transmembrane region" description="Helical" evidence="1">
    <location>
        <begin position="74"/>
        <end position="91"/>
    </location>
</feature>
<evidence type="ECO:0000313" key="2">
    <source>
        <dbReference type="EMBL" id="GGC99644.1"/>
    </source>
</evidence>
<evidence type="ECO:0000313" key="3">
    <source>
        <dbReference type="Proteomes" id="UP000638188"/>
    </source>
</evidence>
<gene>
    <name evidence="2" type="ORF">GCM10007418_18660</name>
</gene>
<organism evidence="2 3">
    <name type="scientific">Halopseudomonas salina</name>
    <dbReference type="NCBI Taxonomy" id="1323744"/>
    <lineage>
        <taxon>Bacteria</taxon>
        <taxon>Pseudomonadati</taxon>
        <taxon>Pseudomonadota</taxon>
        <taxon>Gammaproteobacteria</taxon>
        <taxon>Pseudomonadales</taxon>
        <taxon>Pseudomonadaceae</taxon>
        <taxon>Halopseudomonas</taxon>
    </lineage>
</organism>
<accession>A0ABQ1PMQ3</accession>
<dbReference type="RefSeq" id="WP_150278385.1">
    <property type="nucleotide sequence ID" value="NZ_BMFF01000003.1"/>
</dbReference>
<comment type="caution">
    <text evidence="2">The sequence shown here is derived from an EMBL/GenBank/DDBJ whole genome shotgun (WGS) entry which is preliminary data.</text>
</comment>
<keyword evidence="1" id="KW-1133">Transmembrane helix</keyword>
<keyword evidence="1" id="KW-0472">Membrane</keyword>
<evidence type="ECO:0000256" key="1">
    <source>
        <dbReference type="SAM" id="Phobius"/>
    </source>
</evidence>
<feature type="transmembrane region" description="Helical" evidence="1">
    <location>
        <begin position="12"/>
        <end position="35"/>
    </location>
</feature>
<sequence>MPLFQAAWLYYLSNPALVINGLALFYALSGSWLVFAAQWRAARGSLQLTAGIANTLNSEEAPLDNRVNRMFRRIGLGCLALAMALSLLSTLV</sequence>
<keyword evidence="3" id="KW-1185">Reference proteome</keyword>
<proteinExistence type="predicted"/>
<dbReference type="EMBL" id="BMFF01000003">
    <property type="protein sequence ID" value="GGC99644.1"/>
    <property type="molecule type" value="Genomic_DNA"/>
</dbReference>
<keyword evidence="1" id="KW-0812">Transmembrane</keyword>
<name>A0ABQ1PMQ3_9GAMM</name>
<reference evidence="3" key="1">
    <citation type="journal article" date="2019" name="Int. J. Syst. Evol. Microbiol.">
        <title>The Global Catalogue of Microorganisms (GCM) 10K type strain sequencing project: providing services to taxonomists for standard genome sequencing and annotation.</title>
        <authorList>
            <consortium name="The Broad Institute Genomics Platform"/>
            <consortium name="The Broad Institute Genome Sequencing Center for Infectious Disease"/>
            <person name="Wu L."/>
            <person name="Ma J."/>
        </authorList>
    </citation>
    <scope>NUCLEOTIDE SEQUENCE [LARGE SCALE GENOMIC DNA]</scope>
    <source>
        <strain evidence="3">CGMCC 1.12482</strain>
    </source>
</reference>